<reference evidence="1 2" key="1">
    <citation type="submission" date="2018-06" db="EMBL/GenBank/DDBJ databases">
        <title>Sphaerisporangium craniellae sp. nov., isolated from a marine sponge in the South China Sea.</title>
        <authorList>
            <person name="Li L."/>
        </authorList>
    </citation>
    <scope>NUCLEOTIDE SEQUENCE [LARGE SCALE GENOMIC DNA]</scope>
    <source>
        <strain evidence="1 2">LHW63015</strain>
    </source>
</reference>
<proteinExistence type="predicted"/>
<accession>A0A366M3Q7</accession>
<evidence type="ECO:0000313" key="1">
    <source>
        <dbReference type="EMBL" id="RBQ20821.1"/>
    </source>
</evidence>
<name>A0A366M3Q7_9ACTN</name>
<organism evidence="1 2">
    <name type="scientific">Spongiactinospora rosea</name>
    <dbReference type="NCBI Taxonomy" id="2248750"/>
    <lineage>
        <taxon>Bacteria</taxon>
        <taxon>Bacillati</taxon>
        <taxon>Actinomycetota</taxon>
        <taxon>Actinomycetes</taxon>
        <taxon>Streptosporangiales</taxon>
        <taxon>Streptosporangiaceae</taxon>
        <taxon>Spongiactinospora</taxon>
    </lineage>
</organism>
<sequence>MRQGKQSDSEMVDGLLLHLVENHFVRVLAQNADEIVYTFHELVRFFAQEQVERELSYPEESEEGTMELL</sequence>
<dbReference type="EMBL" id="QMEY01000002">
    <property type="protein sequence ID" value="RBQ20821.1"/>
    <property type="molecule type" value="Genomic_DNA"/>
</dbReference>
<comment type="caution">
    <text evidence="1">The sequence shown here is derived from an EMBL/GenBank/DDBJ whole genome shotgun (WGS) entry which is preliminary data.</text>
</comment>
<gene>
    <name evidence="1" type="ORF">DP939_07020</name>
</gene>
<dbReference type="Proteomes" id="UP000253303">
    <property type="component" value="Unassembled WGS sequence"/>
</dbReference>
<keyword evidence="2" id="KW-1185">Reference proteome</keyword>
<evidence type="ECO:0000313" key="2">
    <source>
        <dbReference type="Proteomes" id="UP000253303"/>
    </source>
</evidence>
<protein>
    <submittedName>
        <fullName evidence="1">Uncharacterized protein</fullName>
    </submittedName>
</protein>
<dbReference type="AlphaFoldDB" id="A0A366M3Q7"/>